<dbReference type="RefSeq" id="WP_092344470.1">
    <property type="nucleotide sequence ID" value="NZ_FNQN01000001.1"/>
</dbReference>
<sequence>MLTQRQSGVLLHPTSLPGEQAIGSLGPEAYDFVDTLLAAGQSVWQLLPLGPIGYGNCPYSSFSAFAGSPLLINLSRLITAGDLRRSDLPTSHHTVDTADYAAAAQRQFPVLRLAHKNFTRRGTQTRKDKFDQFCNDQSYWLDDYALFESLREYYPEQSWQQWPQDIRQRIPAAVQEWTETLEDNINLHKYLQFVFFEQWRALKEYANSRGIEIFGDLPIFVAEDSADVWTNRELFYLDDADQATLVAGVPPDYFSSTGQRWGNPLYRWDKMAEDNYSWWLKRFRWNLELFDFLRVDHFRGFSSCWAIPATEATAENGSWIDIPGEQLFTLLQNELGNSLPLVAEDLGILTEDVITLRDKFSLPGMKILLFAFDSDADNPYLPENINANAVIYTGTHDNNTTIGWWQGLDNDGQQRVRNFLQTSCDDMPWALIETAMSSAANLAIIPLQDILSLPASSRMNIPGTATGNWQWRYHSGAISTAIMNRLKNMSHLYGRNLCIPAEMPPRS</sequence>
<gene>
    <name evidence="11" type="ORF">SAMN05660420_00559</name>
</gene>
<keyword evidence="12" id="KW-1185">Reference proteome</keyword>
<comment type="catalytic activity">
    <reaction evidence="1 10">
        <text>Transfers a segment of a (1-&gt;4)-alpha-D-glucan to a new position in an acceptor, which may be glucose or a (1-&gt;4)-alpha-D-glucan.</text>
        <dbReference type="EC" id="2.4.1.25"/>
    </reaction>
</comment>
<dbReference type="OrthoDB" id="9761577at2"/>
<dbReference type="EMBL" id="FNQN01000001">
    <property type="protein sequence ID" value="SDZ83923.1"/>
    <property type="molecule type" value="Genomic_DNA"/>
</dbReference>
<dbReference type="GO" id="GO:0004134">
    <property type="term" value="F:4-alpha-glucanotransferase activity"/>
    <property type="evidence" value="ECO:0007669"/>
    <property type="project" value="UniProtKB-EC"/>
</dbReference>
<dbReference type="NCBIfam" id="NF011079">
    <property type="entry name" value="PRK14508.1-2"/>
    <property type="match status" value="1"/>
</dbReference>
<dbReference type="NCBIfam" id="TIGR00217">
    <property type="entry name" value="malQ"/>
    <property type="match status" value="1"/>
</dbReference>
<evidence type="ECO:0000256" key="3">
    <source>
        <dbReference type="ARBA" id="ARBA00012560"/>
    </source>
</evidence>
<evidence type="ECO:0000313" key="12">
    <source>
        <dbReference type="Proteomes" id="UP000199409"/>
    </source>
</evidence>
<accession>A0A1H3W9X6</accession>
<keyword evidence="6 10" id="KW-0808">Transferase</keyword>
<name>A0A1H3W9X6_9BACT</name>
<dbReference type="Gene3D" id="3.20.20.80">
    <property type="entry name" value="Glycosidases"/>
    <property type="match status" value="1"/>
</dbReference>
<evidence type="ECO:0000256" key="5">
    <source>
        <dbReference type="ARBA" id="ARBA00022676"/>
    </source>
</evidence>
<proteinExistence type="inferred from homology"/>
<dbReference type="STRING" id="37625.SAMN05660420_00559"/>
<evidence type="ECO:0000256" key="7">
    <source>
        <dbReference type="ARBA" id="ARBA00023277"/>
    </source>
</evidence>
<organism evidence="11 12">
    <name type="scientific">Desulfuromusa kysingii</name>
    <dbReference type="NCBI Taxonomy" id="37625"/>
    <lineage>
        <taxon>Bacteria</taxon>
        <taxon>Pseudomonadati</taxon>
        <taxon>Thermodesulfobacteriota</taxon>
        <taxon>Desulfuromonadia</taxon>
        <taxon>Desulfuromonadales</taxon>
        <taxon>Geopsychrobacteraceae</taxon>
        <taxon>Desulfuromusa</taxon>
    </lineage>
</organism>
<evidence type="ECO:0000256" key="6">
    <source>
        <dbReference type="ARBA" id="ARBA00022679"/>
    </source>
</evidence>
<dbReference type="SUPFAM" id="SSF51445">
    <property type="entry name" value="(Trans)glycosidases"/>
    <property type="match status" value="1"/>
</dbReference>
<dbReference type="InterPro" id="IPR003385">
    <property type="entry name" value="Glyco_hydro_77"/>
</dbReference>
<evidence type="ECO:0000256" key="1">
    <source>
        <dbReference type="ARBA" id="ARBA00000439"/>
    </source>
</evidence>
<reference evidence="11 12" key="1">
    <citation type="submission" date="2016-10" db="EMBL/GenBank/DDBJ databases">
        <authorList>
            <person name="de Groot N.N."/>
        </authorList>
    </citation>
    <scope>NUCLEOTIDE SEQUENCE [LARGE SCALE GENOMIC DNA]</scope>
    <source>
        <strain evidence="11 12">DSM 7343</strain>
    </source>
</reference>
<evidence type="ECO:0000256" key="10">
    <source>
        <dbReference type="RuleBase" id="RU361207"/>
    </source>
</evidence>
<evidence type="ECO:0000256" key="4">
    <source>
        <dbReference type="ARBA" id="ARBA00020295"/>
    </source>
</evidence>
<dbReference type="AlphaFoldDB" id="A0A1H3W9X6"/>
<dbReference type="Proteomes" id="UP000199409">
    <property type="component" value="Unassembled WGS sequence"/>
</dbReference>
<keyword evidence="5 10" id="KW-0328">Glycosyltransferase</keyword>
<evidence type="ECO:0000256" key="2">
    <source>
        <dbReference type="ARBA" id="ARBA00005684"/>
    </source>
</evidence>
<evidence type="ECO:0000256" key="9">
    <source>
        <dbReference type="ARBA" id="ARBA00031501"/>
    </source>
</evidence>
<evidence type="ECO:0000313" key="11">
    <source>
        <dbReference type="EMBL" id="SDZ83923.1"/>
    </source>
</evidence>
<evidence type="ECO:0000256" key="8">
    <source>
        <dbReference type="ARBA" id="ARBA00031423"/>
    </source>
</evidence>
<comment type="similarity">
    <text evidence="2 10">Belongs to the disproportionating enzyme family.</text>
</comment>
<dbReference type="PANTHER" id="PTHR32438">
    <property type="entry name" value="4-ALPHA-GLUCANOTRANSFERASE DPE1, CHLOROPLASTIC/AMYLOPLASTIC"/>
    <property type="match status" value="1"/>
</dbReference>
<dbReference type="InterPro" id="IPR017853">
    <property type="entry name" value="GH"/>
</dbReference>
<dbReference type="NCBIfam" id="NF011080">
    <property type="entry name" value="PRK14508.1-3"/>
    <property type="match status" value="1"/>
</dbReference>
<dbReference type="GO" id="GO:0005975">
    <property type="term" value="P:carbohydrate metabolic process"/>
    <property type="evidence" value="ECO:0007669"/>
    <property type="project" value="InterPro"/>
</dbReference>
<protein>
    <recommendedName>
        <fullName evidence="4 10">4-alpha-glucanotransferase</fullName>
        <ecNumber evidence="3 10">2.4.1.25</ecNumber>
    </recommendedName>
    <alternativeName>
        <fullName evidence="8 10">Amylomaltase</fullName>
    </alternativeName>
    <alternativeName>
        <fullName evidence="9 10">Disproportionating enzyme</fullName>
    </alternativeName>
</protein>
<dbReference type="Pfam" id="PF02446">
    <property type="entry name" value="Glyco_hydro_77"/>
    <property type="match status" value="1"/>
</dbReference>
<dbReference type="EC" id="2.4.1.25" evidence="3 10"/>
<keyword evidence="7 10" id="KW-0119">Carbohydrate metabolism</keyword>
<dbReference type="PANTHER" id="PTHR32438:SF5">
    <property type="entry name" value="4-ALPHA-GLUCANOTRANSFERASE DPE1, CHLOROPLASTIC_AMYLOPLASTIC"/>
    <property type="match status" value="1"/>
</dbReference>